<dbReference type="Gramene" id="AET5Gv20202500.4">
    <property type="protein sequence ID" value="AET5Gv20202500.4"/>
    <property type="gene ID" value="AET5Gv20202500"/>
</dbReference>
<dbReference type="Proteomes" id="UP000015105">
    <property type="component" value="Chromosome 5D"/>
</dbReference>
<dbReference type="GO" id="GO:0043531">
    <property type="term" value="F:ADP binding"/>
    <property type="evidence" value="ECO:0007669"/>
    <property type="project" value="InterPro"/>
</dbReference>
<sequence>MVEATILLVVQKIATAVALNAASTLANKAAAVVAIPSNMTLISNELELLQAFFMDIEMRGHSSQVTETLVAQARRLAYHIEDVVDQYIYVVGTTHQKASPWLGCVKKVAKKPKSLYTLDQIANEIQKINQRLQQLKQNRDWTQPTGNFPEKSYDHEHQLYIPGHDYLIADDDLVGLDKNRETLIKSLHLEDHPHLLMIAVWGMGGIGKSTLVSSVYRDQAANFQCDAWISISQSCKLDEIFQQMLEKLNVQDAEESDAENTRGVRTEEPRVKLKRLLQNRKYLIVLDDVWTPTDLLKIKEVLIDNGQGSRVIITTRTHDVASIADEGCKLKVDKLGDNDAWQLFCRKAFPKSDEHICPTDLHEYAKCIVDRCDGLPLALVAIGSMLSLRTNSAQEWKLFKDQLIWELGNNKEITVVGRILHLSYKDLPIYLKNCFLYCSIFPEDFPIGAAYLVKLLISEGFVDVRGTCSLEDVAKGYIIELVRRNMLQVLTRNSYGEISNLQMHDLVRELAILQARKESFSTVYDCTYGVVPSGLASRRIGLHKCNEDFTSNVDISKARTILCFDKSMRIDIWLSILEECKYIAVLDFSNRAIKVIPDSIGELFNLKFLNFDVTQVEELPKSIGNLSKLETLSLEDANCLVLPKGAKKLKNLRHMLIWKDLRSELSFRTFESIEPFEGLWCLKQLRTLHSVQASTDFVEKIGNLSQLRILVITEVKGSHCAQLCGSLSKMLHLQSLSIRAFDENDVLQLEALALTKPLQSLTLEGRLSEGTLGSPFFSNHGHELFELTLAWSKLVEDPMQKLSKSEKLTHLDLKRTYEGERINFGAGWFSHLKVMRLRDLPHVNQICIGEGALGGLEELIVYKLVELRGVPEQLKTLKYVNFTELHPDFGHN</sequence>
<dbReference type="InterPro" id="IPR002182">
    <property type="entry name" value="NB-ARC"/>
</dbReference>
<evidence type="ECO:0000256" key="5">
    <source>
        <dbReference type="ARBA" id="ARBA00022821"/>
    </source>
</evidence>
<evidence type="ECO:0000259" key="10">
    <source>
        <dbReference type="Pfam" id="PF23559"/>
    </source>
</evidence>
<dbReference type="Pfam" id="PF23598">
    <property type="entry name" value="LRR_14"/>
    <property type="match status" value="1"/>
</dbReference>
<evidence type="ECO:0000259" key="11">
    <source>
        <dbReference type="Pfam" id="PF23598"/>
    </source>
</evidence>
<dbReference type="PRINTS" id="PR00364">
    <property type="entry name" value="DISEASERSIST"/>
</dbReference>
<organism evidence="12 13">
    <name type="scientific">Aegilops tauschii subsp. strangulata</name>
    <name type="common">Goatgrass</name>
    <dbReference type="NCBI Taxonomy" id="200361"/>
    <lineage>
        <taxon>Eukaryota</taxon>
        <taxon>Viridiplantae</taxon>
        <taxon>Streptophyta</taxon>
        <taxon>Embryophyta</taxon>
        <taxon>Tracheophyta</taxon>
        <taxon>Spermatophyta</taxon>
        <taxon>Magnoliopsida</taxon>
        <taxon>Liliopsida</taxon>
        <taxon>Poales</taxon>
        <taxon>Poaceae</taxon>
        <taxon>BOP clade</taxon>
        <taxon>Pooideae</taxon>
        <taxon>Triticodae</taxon>
        <taxon>Triticeae</taxon>
        <taxon>Triticinae</taxon>
        <taxon>Aegilops</taxon>
    </lineage>
</organism>
<accession>A0A453JV04</accession>
<dbReference type="Gramene" id="AET5Gv20202500.3">
    <property type="protein sequence ID" value="AET5Gv20202500.3"/>
    <property type="gene ID" value="AET5Gv20202500"/>
</dbReference>
<comment type="similarity">
    <text evidence="1">Belongs to the disease resistance NB-LRR family.</text>
</comment>
<feature type="chain" id="PRO_5042372543" description="Disease resistance protein RPM1" evidence="7">
    <location>
        <begin position="19"/>
        <end position="892"/>
    </location>
</feature>
<evidence type="ECO:0000256" key="2">
    <source>
        <dbReference type="ARBA" id="ARBA00022614"/>
    </source>
</evidence>
<evidence type="ECO:0000313" key="12">
    <source>
        <dbReference type="EnsemblPlants" id="AET5Gv20202500.3"/>
    </source>
</evidence>
<keyword evidence="13" id="KW-1185">Reference proteome</keyword>
<dbReference type="GeneID" id="109765802"/>
<protein>
    <recommendedName>
        <fullName evidence="14">Disease resistance protein RPM1</fullName>
    </recommendedName>
</protein>
<evidence type="ECO:0000259" key="8">
    <source>
        <dbReference type="Pfam" id="PF00931"/>
    </source>
</evidence>
<dbReference type="InterPro" id="IPR055414">
    <property type="entry name" value="LRR_R13L4/SHOC2-like"/>
</dbReference>
<dbReference type="SUPFAM" id="SSF52058">
    <property type="entry name" value="L domain-like"/>
    <property type="match status" value="1"/>
</dbReference>
<dbReference type="InterPro" id="IPR058922">
    <property type="entry name" value="WHD_DRP"/>
</dbReference>
<dbReference type="Gene3D" id="1.10.10.10">
    <property type="entry name" value="Winged helix-like DNA-binding domain superfamily/Winged helix DNA-binding domain"/>
    <property type="match status" value="1"/>
</dbReference>
<dbReference type="Gene3D" id="1.20.5.4130">
    <property type="match status" value="1"/>
</dbReference>
<name>A0A453JV04_AEGTS</name>
<dbReference type="RefSeq" id="XP_040244913.1">
    <property type="nucleotide sequence ID" value="XM_040388979.2"/>
</dbReference>
<dbReference type="CDD" id="cd14798">
    <property type="entry name" value="RX-CC_like"/>
    <property type="match status" value="1"/>
</dbReference>
<keyword evidence="6" id="KW-0175">Coiled coil</keyword>
<dbReference type="SUPFAM" id="SSF52540">
    <property type="entry name" value="P-loop containing nucleoside triphosphate hydrolases"/>
    <property type="match status" value="1"/>
</dbReference>
<dbReference type="Pfam" id="PF23559">
    <property type="entry name" value="WHD_DRP"/>
    <property type="match status" value="1"/>
</dbReference>
<reference evidence="13" key="2">
    <citation type="journal article" date="2017" name="Nat. Plants">
        <title>The Aegilops tauschii genome reveals multiple impacts of transposons.</title>
        <authorList>
            <person name="Zhao G."/>
            <person name="Zou C."/>
            <person name="Li K."/>
            <person name="Wang K."/>
            <person name="Li T."/>
            <person name="Gao L."/>
            <person name="Zhang X."/>
            <person name="Wang H."/>
            <person name="Yang Z."/>
            <person name="Liu X."/>
            <person name="Jiang W."/>
            <person name="Mao L."/>
            <person name="Kong X."/>
            <person name="Jiao Y."/>
            <person name="Jia J."/>
        </authorList>
    </citation>
    <scope>NUCLEOTIDE SEQUENCE [LARGE SCALE GENOMIC DNA]</scope>
    <source>
        <strain evidence="13">cv. AL8/78</strain>
    </source>
</reference>
<dbReference type="Gene3D" id="3.80.10.10">
    <property type="entry name" value="Ribonuclease Inhibitor"/>
    <property type="match status" value="1"/>
</dbReference>
<dbReference type="InterPro" id="IPR027417">
    <property type="entry name" value="P-loop_NTPase"/>
</dbReference>
<evidence type="ECO:0000259" key="9">
    <source>
        <dbReference type="Pfam" id="PF18052"/>
    </source>
</evidence>
<keyword evidence="4" id="KW-0547">Nucleotide-binding</keyword>
<feature type="domain" description="Disease resistance protein winged helix" evidence="10">
    <location>
        <begin position="440"/>
        <end position="511"/>
    </location>
</feature>
<dbReference type="Gramene" id="AET5Gv20202500.1">
    <property type="protein sequence ID" value="AET5Gv20202500.1"/>
    <property type="gene ID" value="AET5Gv20202500"/>
</dbReference>
<feature type="domain" description="Disease resistance R13L4/SHOC-2-like LRR" evidence="11">
    <location>
        <begin position="573"/>
        <end position="862"/>
    </location>
</feature>
<dbReference type="AlphaFoldDB" id="A0A453JV04"/>
<dbReference type="InterPro" id="IPR032675">
    <property type="entry name" value="LRR_dom_sf"/>
</dbReference>
<dbReference type="GO" id="GO:0002758">
    <property type="term" value="P:innate immune response-activating signaling pathway"/>
    <property type="evidence" value="ECO:0007669"/>
    <property type="project" value="UniProtKB-ARBA"/>
</dbReference>
<dbReference type="KEGG" id="ats:109765802"/>
<dbReference type="PANTHER" id="PTHR23155">
    <property type="entry name" value="DISEASE RESISTANCE PROTEIN RP"/>
    <property type="match status" value="1"/>
</dbReference>
<dbReference type="GO" id="GO:0009626">
    <property type="term" value="P:plant-type hypersensitive response"/>
    <property type="evidence" value="ECO:0007669"/>
    <property type="project" value="UniProtKB-ARBA"/>
</dbReference>
<dbReference type="InterPro" id="IPR036388">
    <property type="entry name" value="WH-like_DNA-bd_sf"/>
</dbReference>
<dbReference type="OrthoDB" id="1357022at2759"/>
<keyword evidence="3" id="KW-0677">Repeat</keyword>
<evidence type="ECO:0000256" key="3">
    <source>
        <dbReference type="ARBA" id="ARBA00022737"/>
    </source>
</evidence>
<keyword evidence="7" id="KW-0732">Signal</keyword>
<dbReference type="Gene3D" id="1.10.8.430">
    <property type="entry name" value="Helical domain of apoptotic protease-activating factors"/>
    <property type="match status" value="1"/>
</dbReference>
<keyword evidence="5" id="KW-0611">Plant defense</keyword>
<evidence type="ECO:0000256" key="4">
    <source>
        <dbReference type="ARBA" id="ARBA00022741"/>
    </source>
</evidence>
<evidence type="ECO:0008006" key="14">
    <source>
        <dbReference type="Google" id="ProtNLM"/>
    </source>
</evidence>
<reference evidence="13" key="1">
    <citation type="journal article" date="2014" name="Science">
        <title>Ancient hybridizations among the ancestral genomes of bread wheat.</title>
        <authorList>
            <consortium name="International Wheat Genome Sequencing Consortium,"/>
            <person name="Marcussen T."/>
            <person name="Sandve S.R."/>
            <person name="Heier L."/>
            <person name="Spannagl M."/>
            <person name="Pfeifer M."/>
            <person name="Jakobsen K.S."/>
            <person name="Wulff B.B."/>
            <person name="Steuernagel B."/>
            <person name="Mayer K.F."/>
            <person name="Olsen O.A."/>
        </authorList>
    </citation>
    <scope>NUCLEOTIDE SEQUENCE [LARGE SCALE GENOMIC DNA]</scope>
    <source>
        <strain evidence="13">cv. AL8/78</strain>
    </source>
</reference>
<evidence type="ECO:0000313" key="13">
    <source>
        <dbReference type="Proteomes" id="UP000015105"/>
    </source>
</evidence>
<dbReference type="InterPro" id="IPR044974">
    <property type="entry name" value="Disease_R_plants"/>
</dbReference>
<dbReference type="InterPro" id="IPR042197">
    <property type="entry name" value="Apaf_helical"/>
</dbReference>
<dbReference type="STRING" id="200361.A0A453JV04"/>
<feature type="domain" description="Disease resistance N-terminal" evidence="9">
    <location>
        <begin position="19"/>
        <end position="98"/>
    </location>
</feature>
<dbReference type="InterPro" id="IPR041118">
    <property type="entry name" value="Rx_N"/>
</dbReference>
<evidence type="ECO:0000256" key="7">
    <source>
        <dbReference type="SAM" id="SignalP"/>
    </source>
</evidence>
<keyword evidence="2" id="KW-0433">Leucine-rich repeat</keyword>
<reference evidence="12" key="5">
    <citation type="journal article" date="2021" name="G3 (Bethesda)">
        <title>Aegilops tauschii genome assembly Aet v5.0 features greater sequence contiguity and improved annotation.</title>
        <authorList>
            <person name="Wang L."/>
            <person name="Zhu T."/>
            <person name="Rodriguez J.C."/>
            <person name="Deal K.R."/>
            <person name="Dubcovsky J."/>
            <person name="McGuire P.E."/>
            <person name="Lux T."/>
            <person name="Spannagl M."/>
            <person name="Mayer K.F.X."/>
            <person name="Baldrich P."/>
            <person name="Meyers B.C."/>
            <person name="Huo N."/>
            <person name="Gu Y.Q."/>
            <person name="Zhou H."/>
            <person name="Devos K.M."/>
            <person name="Bennetzen J.L."/>
            <person name="Unver T."/>
            <person name="Budak H."/>
            <person name="Gulick P.J."/>
            <person name="Galiba G."/>
            <person name="Kalapos B."/>
            <person name="Nelson D.R."/>
            <person name="Li P."/>
            <person name="You F.M."/>
            <person name="Luo M.C."/>
            <person name="Dvorak J."/>
        </authorList>
    </citation>
    <scope>NUCLEOTIDE SEQUENCE [LARGE SCALE GENOMIC DNA]</scope>
    <source>
        <strain evidence="12">cv. AL8/78</strain>
    </source>
</reference>
<dbReference type="EnsemblPlants" id="AET5Gv20202500.4">
    <property type="protein sequence ID" value="AET5Gv20202500.4"/>
    <property type="gene ID" value="AET5Gv20202500"/>
</dbReference>
<dbReference type="Gramene" id="AET5Gv20202500.2">
    <property type="protein sequence ID" value="AET5Gv20202500.2"/>
    <property type="gene ID" value="AET5Gv20202500"/>
</dbReference>
<feature type="signal peptide" evidence="7">
    <location>
        <begin position="1"/>
        <end position="18"/>
    </location>
</feature>
<reference evidence="12" key="4">
    <citation type="submission" date="2019-03" db="UniProtKB">
        <authorList>
            <consortium name="EnsemblPlants"/>
        </authorList>
    </citation>
    <scope>IDENTIFICATION</scope>
</reference>
<dbReference type="GO" id="GO:0042742">
    <property type="term" value="P:defense response to bacterium"/>
    <property type="evidence" value="ECO:0007669"/>
    <property type="project" value="UniProtKB-ARBA"/>
</dbReference>
<evidence type="ECO:0000256" key="6">
    <source>
        <dbReference type="ARBA" id="ARBA00023054"/>
    </source>
</evidence>
<evidence type="ECO:0000256" key="1">
    <source>
        <dbReference type="ARBA" id="ARBA00008894"/>
    </source>
</evidence>
<feature type="domain" description="NB-ARC" evidence="8">
    <location>
        <begin position="179"/>
        <end position="353"/>
    </location>
</feature>
<dbReference type="Pfam" id="PF18052">
    <property type="entry name" value="Rx_N"/>
    <property type="match status" value="1"/>
</dbReference>
<dbReference type="EnsemblPlants" id="AET5Gv20202500.3">
    <property type="protein sequence ID" value="AET5Gv20202500.3"/>
    <property type="gene ID" value="AET5Gv20202500"/>
</dbReference>
<reference evidence="12" key="3">
    <citation type="journal article" date="2017" name="Nature">
        <title>Genome sequence of the progenitor of the wheat D genome Aegilops tauschii.</title>
        <authorList>
            <person name="Luo M.C."/>
            <person name="Gu Y.Q."/>
            <person name="Puiu D."/>
            <person name="Wang H."/>
            <person name="Twardziok S.O."/>
            <person name="Deal K.R."/>
            <person name="Huo N."/>
            <person name="Zhu T."/>
            <person name="Wang L."/>
            <person name="Wang Y."/>
            <person name="McGuire P.E."/>
            <person name="Liu S."/>
            <person name="Long H."/>
            <person name="Ramasamy R.K."/>
            <person name="Rodriguez J.C."/>
            <person name="Van S.L."/>
            <person name="Yuan L."/>
            <person name="Wang Z."/>
            <person name="Xia Z."/>
            <person name="Xiao L."/>
            <person name="Anderson O.D."/>
            <person name="Ouyang S."/>
            <person name="Liang Y."/>
            <person name="Zimin A.V."/>
            <person name="Pertea G."/>
            <person name="Qi P."/>
            <person name="Bennetzen J.L."/>
            <person name="Dai X."/>
            <person name="Dawson M.W."/>
            <person name="Muller H.G."/>
            <person name="Kugler K."/>
            <person name="Rivarola-Duarte L."/>
            <person name="Spannagl M."/>
            <person name="Mayer K.F.X."/>
            <person name="Lu F.H."/>
            <person name="Bevan M.W."/>
            <person name="Leroy P."/>
            <person name="Li P."/>
            <person name="You F.M."/>
            <person name="Sun Q."/>
            <person name="Liu Z."/>
            <person name="Lyons E."/>
            <person name="Wicker T."/>
            <person name="Salzberg S.L."/>
            <person name="Devos K.M."/>
            <person name="Dvorak J."/>
        </authorList>
    </citation>
    <scope>NUCLEOTIDE SEQUENCE [LARGE SCALE GENOMIC DNA]</scope>
    <source>
        <strain evidence="12">cv. AL8/78</strain>
    </source>
</reference>
<dbReference type="EnsemblPlants" id="AET5Gv20202500.1">
    <property type="protein sequence ID" value="AET5Gv20202500.1"/>
    <property type="gene ID" value="AET5Gv20202500"/>
</dbReference>
<dbReference type="EnsemblPlants" id="AET5Gv20202500.2">
    <property type="protein sequence ID" value="AET5Gv20202500.2"/>
    <property type="gene ID" value="AET5Gv20202500"/>
</dbReference>
<dbReference type="PANTHER" id="PTHR23155:SF1232">
    <property type="entry name" value="OS09G0270700 PROTEIN"/>
    <property type="match status" value="1"/>
</dbReference>
<dbReference type="InterPro" id="IPR038005">
    <property type="entry name" value="RX-like_CC"/>
</dbReference>
<dbReference type="Pfam" id="PF00931">
    <property type="entry name" value="NB-ARC"/>
    <property type="match status" value="1"/>
</dbReference>
<dbReference type="FunFam" id="3.40.50.300:FF:001091">
    <property type="entry name" value="Probable disease resistance protein At1g61300"/>
    <property type="match status" value="1"/>
</dbReference>
<dbReference type="FunFam" id="1.10.10.10:FF:000322">
    <property type="entry name" value="Probable disease resistance protein At1g63360"/>
    <property type="match status" value="1"/>
</dbReference>
<dbReference type="OMA" id="RIPRTRY"/>
<proteinExistence type="inferred from homology"/>
<dbReference type="Gene3D" id="3.40.50.300">
    <property type="entry name" value="P-loop containing nucleotide triphosphate hydrolases"/>
    <property type="match status" value="1"/>
</dbReference>